<protein>
    <submittedName>
        <fullName evidence="1">Uncharacterized protein</fullName>
    </submittedName>
</protein>
<comment type="caution">
    <text evidence="1">The sequence shown here is derived from an EMBL/GenBank/DDBJ whole genome shotgun (WGS) entry which is preliminary data.</text>
</comment>
<gene>
    <name evidence="1" type="ORF">IQ22_03233</name>
</gene>
<dbReference type="AlphaFoldDB" id="A0A562Q6X9"/>
<evidence type="ECO:0000313" key="2">
    <source>
        <dbReference type="Proteomes" id="UP000316905"/>
    </source>
</evidence>
<proteinExistence type="predicted"/>
<dbReference type="Proteomes" id="UP000316905">
    <property type="component" value="Unassembled WGS sequence"/>
</dbReference>
<dbReference type="EMBL" id="VLKY01000011">
    <property type="protein sequence ID" value="TWI52464.1"/>
    <property type="molecule type" value="Genomic_DNA"/>
</dbReference>
<accession>A0A562Q6X9</accession>
<keyword evidence="2" id="KW-1185">Reference proteome</keyword>
<name>A0A562Q6X9_9PSED</name>
<reference evidence="1 2" key="1">
    <citation type="journal article" date="2015" name="Stand. Genomic Sci.">
        <title>Genomic Encyclopedia of Bacterial and Archaeal Type Strains, Phase III: the genomes of soil and plant-associated and newly described type strains.</title>
        <authorList>
            <person name="Whitman W.B."/>
            <person name="Woyke T."/>
            <person name="Klenk H.P."/>
            <person name="Zhou Y."/>
            <person name="Lilburn T.G."/>
            <person name="Beck B.J."/>
            <person name="De Vos P."/>
            <person name="Vandamme P."/>
            <person name="Eisen J.A."/>
            <person name="Garrity G."/>
            <person name="Hugenholtz P."/>
            <person name="Kyrpides N.C."/>
        </authorList>
    </citation>
    <scope>NUCLEOTIDE SEQUENCE [LARGE SCALE GENOMIC DNA]</scope>
    <source>
        <strain evidence="1 2">CGMCC 1.6858</strain>
    </source>
</reference>
<organism evidence="1 2">
    <name type="scientific">Pseudomonas duriflava</name>
    <dbReference type="NCBI Taxonomy" id="459528"/>
    <lineage>
        <taxon>Bacteria</taxon>
        <taxon>Pseudomonadati</taxon>
        <taxon>Pseudomonadota</taxon>
        <taxon>Gammaproteobacteria</taxon>
        <taxon>Pseudomonadales</taxon>
        <taxon>Pseudomonadaceae</taxon>
        <taxon>Pseudomonas</taxon>
    </lineage>
</organism>
<sequence>MRGNEDKVIAITGSSSGVGAVIAGLPMPQGALIEQALIHKGPVDLPIVPSEEALCQILY</sequence>
<evidence type="ECO:0000313" key="1">
    <source>
        <dbReference type="EMBL" id="TWI52464.1"/>
    </source>
</evidence>